<dbReference type="Gene3D" id="1.10.510.10">
    <property type="entry name" value="Transferase(Phosphotransferase) domain 1"/>
    <property type="match status" value="1"/>
</dbReference>
<dbReference type="InterPro" id="IPR011009">
    <property type="entry name" value="Kinase-like_dom_sf"/>
</dbReference>
<dbReference type="PROSITE" id="PS00108">
    <property type="entry name" value="PROTEIN_KINASE_ST"/>
    <property type="match status" value="1"/>
</dbReference>
<dbReference type="SUPFAM" id="SSF53756">
    <property type="entry name" value="UDP-Glycosyltransferase/glycogen phosphorylase"/>
    <property type="match status" value="1"/>
</dbReference>
<dbReference type="PROSITE" id="PS50011">
    <property type="entry name" value="PROTEIN_KINASE_DOM"/>
    <property type="match status" value="1"/>
</dbReference>
<accession>A0A7J7DKH2</accession>
<dbReference type="GO" id="GO:0005524">
    <property type="term" value="F:ATP binding"/>
    <property type="evidence" value="ECO:0007669"/>
    <property type="project" value="InterPro"/>
</dbReference>
<dbReference type="Gene3D" id="3.30.200.20">
    <property type="entry name" value="Phosphorylase Kinase, domain 1"/>
    <property type="match status" value="1"/>
</dbReference>
<keyword evidence="1" id="KW-0812">Transmembrane</keyword>
<dbReference type="InterPro" id="IPR000719">
    <property type="entry name" value="Prot_kinase_dom"/>
</dbReference>
<dbReference type="InterPro" id="IPR008271">
    <property type="entry name" value="Ser/Thr_kinase_AS"/>
</dbReference>
<gene>
    <name evidence="3" type="ORF">HS088_TW06G01038</name>
</gene>
<dbReference type="SMART" id="SM00220">
    <property type="entry name" value="S_TKc"/>
    <property type="match status" value="1"/>
</dbReference>
<protein>
    <submittedName>
        <fullName evidence="3">Proline-rich receptor-like protein kinase PERK3</fullName>
    </submittedName>
</protein>
<reference evidence="3 4" key="1">
    <citation type="journal article" date="2020" name="Nat. Commun.">
        <title>Genome of Tripterygium wilfordii and identification of cytochrome P450 involved in triptolide biosynthesis.</title>
        <authorList>
            <person name="Tu L."/>
            <person name="Su P."/>
            <person name="Zhang Z."/>
            <person name="Gao L."/>
            <person name="Wang J."/>
            <person name="Hu T."/>
            <person name="Zhou J."/>
            <person name="Zhang Y."/>
            <person name="Zhao Y."/>
            <person name="Liu Y."/>
            <person name="Song Y."/>
            <person name="Tong Y."/>
            <person name="Lu Y."/>
            <person name="Yang J."/>
            <person name="Xu C."/>
            <person name="Jia M."/>
            <person name="Peters R.J."/>
            <person name="Huang L."/>
            <person name="Gao W."/>
        </authorList>
    </citation>
    <scope>NUCLEOTIDE SEQUENCE [LARGE SCALE GENOMIC DNA]</scope>
    <source>
        <strain evidence="4">cv. XIE 37</strain>
        <tissue evidence="3">Leaf</tissue>
    </source>
</reference>
<comment type="caution">
    <text evidence="3">The sequence shown here is derived from an EMBL/GenBank/DDBJ whole genome shotgun (WGS) entry which is preliminary data.</text>
</comment>
<dbReference type="InterPro" id="IPR051564">
    <property type="entry name" value="LRR_receptor-like_kinase"/>
</dbReference>
<proteinExistence type="predicted"/>
<dbReference type="FunFam" id="1.10.510.10:FF:000530">
    <property type="entry name" value="probable receptor-like protein kinase At5g59700"/>
    <property type="match status" value="1"/>
</dbReference>
<dbReference type="PANTHER" id="PTHR48055:SF26">
    <property type="entry name" value="TRANSFERASE, PROTEIN KINASE RLK-PELLE-URK-2 FAMILY"/>
    <property type="match status" value="1"/>
</dbReference>
<dbReference type="GO" id="GO:0016020">
    <property type="term" value="C:membrane"/>
    <property type="evidence" value="ECO:0007669"/>
    <property type="project" value="TreeGrafter"/>
</dbReference>
<sequence length="656" mass="72794">MEFSVGEHMLMMAEQPLNSKMVVAEIKVGLRLKSTSDGYVTWEGLEKMMKELMEGEMGKNVKVIAVPDMSKKAMEENSGCSWKTLDLLIQQLCDYPDKAIESDETGCSLDFQFHSASENSSCREGNWGGFLRKNCCGSGFKEYLYALGQLANQTGNIFVNSSESHKCLASSKEFTHRVSGCGIEKLKSGSGGCSDFSVDDVTSKFGIELISLKENCNLTSSTDGDWDQSCGSCLKSWEDISGRGLLSVDDPAKDELDVCRFTVLVTVTSSRIADKEYVQTVYKCLGQQNNNTGNENQEPEGEAKNKSNSGKILIGCITGVVVLLIIVMYIMFKRCYKSNDPPKKHAFKDVRLNEAGCPKFSIKEIYSATNNLNDQNFIGEGTAGKVYKGVLSHKQEVAIKHIVNDVNVETFFREITSLSHVRHPNLVPLLGYCLREDECFLLYELCPNGNLSEWLFGKDKKLSWTQRLEIAIDSARGLWFLHTYTEGCIVHRDIKPTNILLGPNFEAKLSDFGLSKVIDLGETHVSSEVRGTFGYVDPEYQCNRQVTSFGDVYSFGIVLLQILSGRKVINLNLKNPMPLNKMAKALTRGGSIEEFADPKLDGQYSAEAFDLILHLALSCTAPKQDRPAMAQVFVKIEEALELSTRETAPIPEPSTL</sequence>
<organism evidence="3 4">
    <name type="scientific">Tripterygium wilfordii</name>
    <name type="common">Thunder God vine</name>
    <dbReference type="NCBI Taxonomy" id="458696"/>
    <lineage>
        <taxon>Eukaryota</taxon>
        <taxon>Viridiplantae</taxon>
        <taxon>Streptophyta</taxon>
        <taxon>Embryophyta</taxon>
        <taxon>Tracheophyta</taxon>
        <taxon>Spermatophyta</taxon>
        <taxon>Magnoliopsida</taxon>
        <taxon>eudicotyledons</taxon>
        <taxon>Gunneridae</taxon>
        <taxon>Pentapetalae</taxon>
        <taxon>rosids</taxon>
        <taxon>fabids</taxon>
        <taxon>Celastrales</taxon>
        <taxon>Celastraceae</taxon>
        <taxon>Tripterygium</taxon>
    </lineage>
</organism>
<feature type="domain" description="Protein kinase" evidence="2">
    <location>
        <begin position="372"/>
        <end position="640"/>
    </location>
</feature>
<evidence type="ECO:0000313" key="4">
    <source>
        <dbReference type="Proteomes" id="UP000593562"/>
    </source>
</evidence>
<dbReference type="Gene3D" id="3.40.50.2000">
    <property type="entry name" value="Glycogen Phosphorylase B"/>
    <property type="match status" value="1"/>
</dbReference>
<dbReference type="InterPro" id="IPR043891">
    <property type="entry name" value="SPARK"/>
</dbReference>
<keyword evidence="4" id="KW-1185">Reference proteome</keyword>
<feature type="transmembrane region" description="Helical" evidence="1">
    <location>
        <begin position="312"/>
        <end position="332"/>
    </location>
</feature>
<evidence type="ECO:0000256" key="1">
    <source>
        <dbReference type="SAM" id="Phobius"/>
    </source>
</evidence>
<dbReference type="PANTHER" id="PTHR48055">
    <property type="entry name" value="LEUCINE-RICH REPEAT RECEPTOR PROTEIN KINASE EMS1"/>
    <property type="match status" value="1"/>
</dbReference>
<dbReference type="SUPFAM" id="SSF56112">
    <property type="entry name" value="Protein kinase-like (PK-like)"/>
    <property type="match status" value="1"/>
</dbReference>
<dbReference type="EMBL" id="JAAARO010000006">
    <property type="protein sequence ID" value="KAF5746862.1"/>
    <property type="molecule type" value="Genomic_DNA"/>
</dbReference>
<evidence type="ECO:0000259" key="2">
    <source>
        <dbReference type="PROSITE" id="PS50011"/>
    </source>
</evidence>
<keyword evidence="1" id="KW-0472">Membrane</keyword>
<keyword evidence="3" id="KW-0808">Transferase</keyword>
<dbReference type="AlphaFoldDB" id="A0A7J7DKH2"/>
<keyword evidence="3" id="KW-0675">Receptor</keyword>
<dbReference type="Proteomes" id="UP000593562">
    <property type="component" value="Unassembled WGS sequence"/>
</dbReference>
<name>A0A7J7DKH2_TRIWF</name>
<dbReference type="Pfam" id="PF19160">
    <property type="entry name" value="SPARK"/>
    <property type="match status" value="1"/>
</dbReference>
<keyword evidence="3" id="KW-0418">Kinase</keyword>
<evidence type="ECO:0000313" key="3">
    <source>
        <dbReference type="EMBL" id="KAF5746862.1"/>
    </source>
</evidence>
<dbReference type="Pfam" id="PF00069">
    <property type="entry name" value="Pkinase"/>
    <property type="match status" value="1"/>
</dbReference>
<keyword evidence="1" id="KW-1133">Transmembrane helix</keyword>
<dbReference type="InParanoid" id="A0A7J7DKH2"/>
<dbReference type="GO" id="GO:0004672">
    <property type="term" value="F:protein kinase activity"/>
    <property type="evidence" value="ECO:0007669"/>
    <property type="project" value="InterPro"/>
</dbReference>